<keyword evidence="1" id="KW-0812">Transmembrane</keyword>
<keyword evidence="1" id="KW-0472">Membrane</keyword>
<evidence type="ECO:0000313" key="3">
    <source>
        <dbReference type="Proteomes" id="UP001218218"/>
    </source>
</evidence>
<evidence type="ECO:0000313" key="2">
    <source>
        <dbReference type="EMBL" id="KAJ7364951.1"/>
    </source>
</evidence>
<name>A0AAD7AQ63_9AGAR</name>
<accession>A0AAD7AQ63</accession>
<evidence type="ECO:0000256" key="1">
    <source>
        <dbReference type="SAM" id="Phobius"/>
    </source>
</evidence>
<dbReference type="AlphaFoldDB" id="A0AAD7AQ63"/>
<dbReference type="Proteomes" id="UP001218218">
    <property type="component" value="Unassembled WGS sequence"/>
</dbReference>
<comment type="caution">
    <text evidence="2">The sequence shown here is derived from an EMBL/GenBank/DDBJ whole genome shotgun (WGS) entry which is preliminary data.</text>
</comment>
<proteinExistence type="predicted"/>
<gene>
    <name evidence="2" type="ORF">DFH08DRAFT_840443</name>
</gene>
<sequence length="122" mass="13662">MRLHHQQGSKLPPPAIATLPRVLVVLLWMSAVIRTAAGYVRCYPPHPSMFLYFLWRRLLPCRSVTTSCMDLSVLPTQTSAGLAMLRRPKNCVHISRVGNILSSCGLAGTCMRPFFVAQRRGR</sequence>
<protein>
    <submittedName>
        <fullName evidence="2">Uncharacterized protein</fullName>
    </submittedName>
</protein>
<keyword evidence="3" id="KW-1185">Reference proteome</keyword>
<reference evidence="2" key="1">
    <citation type="submission" date="2023-03" db="EMBL/GenBank/DDBJ databases">
        <title>Massive genome expansion in bonnet fungi (Mycena s.s.) driven by repeated elements and novel gene families across ecological guilds.</title>
        <authorList>
            <consortium name="Lawrence Berkeley National Laboratory"/>
            <person name="Harder C.B."/>
            <person name="Miyauchi S."/>
            <person name="Viragh M."/>
            <person name="Kuo A."/>
            <person name="Thoen E."/>
            <person name="Andreopoulos B."/>
            <person name="Lu D."/>
            <person name="Skrede I."/>
            <person name="Drula E."/>
            <person name="Henrissat B."/>
            <person name="Morin E."/>
            <person name="Kohler A."/>
            <person name="Barry K."/>
            <person name="LaButti K."/>
            <person name="Morin E."/>
            <person name="Salamov A."/>
            <person name="Lipzen A."/>
            <person name="Mereny Z."/>
            <person name="Hegedus B."/>
            <person name="Baldrian P."/>
            <person name="Stursova M."/>
            <person name="Weitz H."/>
            <person name="Taylor A."/>
            <person name="Grigoriev I.V."/>
            <person name="Nagy L.G."/>
            <person name="Martin F."/>
            <person name="Kauserud H."/>
        </authorList>
    </citation>
    <scope>NUCLEOTIDE SEQUENCE</scope>
    <source>
        <strain evidence="2">CBHHK002</strain>
    </source>
</reference>
<dbReference type="EMBL" id="JARIHO010000003">
    <property type="protein sequence ID" value="KAJ7364951.1"/>
    <property type="molecule type" value="Genomic_DNA"/>
</dbReference>
<keyword evidence="1" id="KW-1133">Transmembrane helix</keyword>
<organism evidence="2 3">
    <name type="scientific">Mycena albidolilacea</name>
    <dbReference type="NCBI Taxonomy" id="1033008"/>
    <lineage>
        <taxon>Eukaryota</taxon>
        <taxon>Fungi</taxon>
        <taxon>Dikarya</taxon>
        <taxon>Basidiomycota</taxon>
        <taxon>Agaricomycotina</taxon>
        <taxon>Agaricomycetes</taxon>
        <taxon>Agaricomycetidae</taxon>
        <taxon>Agaricales</taxon>
        <taxon>Marasmiineae</taxon>
        <taxon>Mycenaceae</taxon>
        <taxon>Mycena</taxon>
    </lineage>
</organism>
<feature type="transmembrane region" description="Helical" evidence="1">
    <location>
        <begin position="21"/>
        <end position="40"/>
    </location>
</feature>